<comment type="caution">
    <text evidence="3">The sequence shown here is derived from an EMBL/GenBank/DDBJ whole genome shotgun (WGS) entry which is preliminary data.</text>
</comment>
<evidence type="ECO:0000313" key="6">
    <source>
        <dbReference type="Proteomes" id="UP000652691"/>
    </source>
</evidence>
<evidence type="ECO:0000256" key="1">
    <source>
        <dbReference type="ARBA" id="ARBA00023125"/>
    </source>
</evidence>
<proteinExistence type="predicted"/>
<feature type="domain" description="HTH tetR-type" evidence="2">
    <location>
        <begin position="16"/>
        <end position="54"/>
    </location>
</feature>
<name>N9RFZ8_9GAMM</name>
<dbReference type="HOGENOM" id="CLU_2748549_0_0_6"/>
<evidence type="ECO:0000313" key="5">
    <source>
        <dbReference type="Proteomes" id="UP000013200"/>
    </source>
</evidence>
<reference evidence="4 6" key="2">
    <citation type="journal article" date="2014" name="Int. J. Syst. Evol. Microbiol.">
        <title>Complete genome sequence of Corynebacterium casei LMG S-19264T (=DSM 44701T), isolated from a smear-ripened cheese.</title>
        <authorList>
            <consortium name="US DOE Joint Genome Institute (JGI-PGF)"/>
            <person name="Walter F."/>
            <person name="Albersmeier A."/>
            <person name="Kalinowski J."/>
            <person name="Ruckert C."/>
        </authorList>
    </citation>
    <scope>NUCLEOTIDE SEQUENCE [LARGE SCALE GENOMIC DNA]</scope>
    <source>
        <strain evidence="4 6">CCM 8635</strain>
    </source>
</reference>
<dbReference type="Proteomes" id="UP000013200">
    <property type="component" value="Unassembled WGS sequence"/>
</dbReference>
<evidence type="ECO:0000259" key="2">
    <source>
        <dbReference type="Pfam" id="PF00440"/>
    </source>
</evidence>
<dbReference type="SUPFAM" id="SSF46689">
    <property type="entry name" value="Homeodomain-like"/>
    <property type="match status" value="1"/>
</dbReference>
<keyword evidence="1" id="KW-0238">DNA-binding</keyword>
<dbReference type="AlphaFoldDB" id="N9RFZ8"/>
<keyword evidence="5" id="KW-1185">Reference proteome</keyword>
<accession>N9RFZ8</accession>
<dbReference type="InterPro" id="IPR001647">
    <property type="entry name" value="HTH_TetR"/>
</dbReference>
<organism evidence="3 5">
    <name type="scientific">Acinetobacter courvalinii</name>
    <dbReference type="NCBI Taxonomy" id="280147"/>
    <lineage>
        <taxon>Bacteria</taxon>
        <taxon>Pseudomonadati</taxon>
        <taxon>Pseudomonadota</taxon>
        <taxon>Gammaproteobacteria</taxon>
        <taxon>Moraxellales</taxon>
        <taxon>Moraxellaceae</taxon>
        <taxon>Acinetobacter</taxon>
    </lineage>
</organism>
<dbReference type="Pfam" id="PF00440">
    <property type="entry name" value="TetR_N"/>
    <property type="match status" value="1"/>
</dbReference>
<dbReference type="InterPro" id="IPR009057">
    <property type="entry name" value="Homeodomain-like_sf"/>
</dbReference>
<gene>
    <name evidence="3" type="ORF">F888_02232</name>
    <name evidence="4" type="ORF">GCM10007354_10820</name>
</gene>
<dbReference type="GO" id="GO:0003677">
    <property type="term" value="F:DNA binding"/>
    <property type="evidence" value="ECO:0007669"/>
    <property type="project" value="UniProtKB-KW"/>
</dbReference>
<protein>
    <recommendedName>
        <fullName evidence="2">HTH tetR-type domain-containing protein</fullName>
    </recommendedName>
</protein>
<sequence length="70" mass="7897">MPPRSQEQIEASRNVIIQAAKDLFALHGYEGVSMRKIVAQADCMPAALHAFFQLKTITASYLGSYFFRFN</sequence>
<dbReference type="EMBL" id="APSA01000006">
    <property type="protein sequence ID" value="ENX38052.1"/>
    <property type="molecule type" value="Genomic_DNA"/>
</dbReference>
<evidence type="ECO:0000313" key="4">
    <source>
        <dbReference type="EMBL" id="GGH30652.1"/>
    </source>
</evidence>
<dbReference type="Proteomes" id="UP000652691">
    <property type="component" value="Unassembled WGS sequence"/>
</dbReference>
<reference evidence="3 5" key="1">
    <citation type="submission" date="2013-02" db="EMBL/GenBank/DDBJ databases">
        <title>The Genome Sequence of Acinetobacter sp. NIPH 3623.</title>
        <authorList>
            <consortium name="The Broad Institute Genome Sequencing Platform"/>
            <consortium name="The Broad Institute Genome Sequencing Center for Infectious Disease"/>
            <person name="Cerqueira G."/>
            <person name="Feldgarden M."/>
            <person name="Courvalin P."/>
            <person name="Perichon B."/>
            <person name="Grillot-Courvalin C."/>
            <person name="Clermont D."/>
            <person name="Rocha E."/>
            <person name="Yoon E.-J."/>
            <person name="Nemec A."/>
            <person name="Walker B."/>
            <person name="Young S.K."/>
            <person name="Zeng Q."/>
            <person name="Gargeya S."/>
            <person name="Fitzgerald M."/>
            <person name="Haas B."/>
            <person name="Abouelleil A."/>
            <person name="Alvarado L."/>
            <person name="Arachchi H.M."/>
            <person name="Berlin A.M."/>
            <person name="Chapman S.B."/>
            <person name="Dewar J."/>
            <person name="Goldberg J."/>
            <person name="Griggs A."/>
            <person name="Gujja S."/>
            <person name="Hansen M."/>
            <person name="Howarth C."/>
            <person name="Imamovic A."/>
            <person name="Larimer J."/>
            <person name="McCowan C."/>
            <person name="Murphy C."/>
            <person name="Neiman D."/>
            <person name="Pearson M."/>
            <person name="Priest M."/>
            <person name="Roberts A."/>
            <person name="Saif S."/>
            <person name="Shea T."/>
            <person name="Sisk P."/>
            <person name="Sykes S."/>
            <person name="Wortman J."/>
            <person name="Nusbaum C."/>
            <person name="Birren B."/>
        </authorList>
    </citation>
    <scope>NUCLEOTIDE SEQUENCE [LARGE SCALE GENOMIC DNA]</scope>
    <source>
        <strain evidence="3 5">NIPH 3623</strain>
    </source>
</reference>
<dbReference type="EMBL" id="BMDA01000001">
    <property type="protein sequence ID" value="GGH30652.1"/>
    <property type="molecule type" value="Genomic_DNA"/>
</dbReference>
<reference evidence="4" key="3">
    <citation type="submission" date="2024-03" db="EMBL/GenBank/DDBJ databases">
        <authorList>
            <person name="Sun Q."/>
            <person name="Sedlacek I."/>
        </authorList>
    </citation>
    <scope>NUCLEOTIDE SEQUENCE</scope>
    <source>
        <strain evidence="4">CCM 8635</strain>
    </source>
</reference>
<dbReference type="PATRIC" id="fig|1217698.3.peg.2178"/>
<evidence type="ECO:0000313" key="3">
    <source>
        <dbReference type="EMBL" id="ENX38052.1"/>
    </source>
</evidence>
<dbReference type="RefSeq" id="WP_005285798.1">
    <property type="nucleotide sequence ID" value="NZ_KB850201.1"/>
</dbReference>
<dbReference type="Gene3D" id="1.10.10.60">
    <property type="entry name" value="Homeodomain-like"/>
    <property type="match status" value="1"/>
</dbReference>